<evidence type="ECO:0000313" key="3">
    <source>
        <dbReference type="Proteomes" id="UP001187415"/>
    </source>
</evidence>
<keyword evidence="3" id="KW-1185">Reference proteome</keyword>
<evidence type="ECO:0000313" key="2">
    <source>
        <dbReference type="EMBL" id="KAK2824681.1"/>
    </source>
</evidence>
<feature type="region of interest" description="Disordered" evidence="1">
    <location>
        <begin position="65"/>
        <end position="98"/>
    </location>
</feature>
<evidence type="ECO:0000256" key="1">
    <source>
        <dbReference type="SAM" id="MobiDB-lite"/>
    </source>
</evidence>
<accession>A0AA88LUZ8</accession>
<dbReference type="AlphaFoldDB" id="A0AA88LUZ8"/>
<organism evidence="2 3">
    <name type="scientific">Channa striata</name>
    <name type="common">Snakehead murrel</name>
    <name type="synonym">Ophicephalus striatus</name>
    <dbReference type="NCBI Taxonomy" id="64152"/>
    <lineage>
        <taxon>Eukaryota</taxon>
        <taxon>Metazoa</taxon>
        <taxon>Chordata</taxon>
        <taxon>Craniata</taxon>
        <taxon>Vertebrata</taxon>
        <taxon>Euteleostomi</taxon>
        <taxon>Actinopterygii</taxon>
        <taxon>Neopterygii</taxon>
        <taxon>Teleostei</taxon>
        <taxon>Neoteleostei</taxon>
        <taxon>Acanthomorphata</taxon>
        <taxon>Anabantaria</taxon>
        <taxon>Anabantiformes</taxon>
        <taxon>Channoidei</taxon>
        <taxon>Channidae</taxon>
        <taxon>Channa</taxon>
    </lineage>
</organism>
<reference evidence="2" key="1">
    <citation type="submission" date="2023-07" db="EMBL/GenBank/DDBJ databases">
        <title>Chromosome-level Genome Assembly of Striped Snakehead (Channa striata).</title>
        <authorList>
            <person name="Liu H."/>
        </authorList>
    </citation>
    <scope>NUCLEOTIDE SEQUENCE</scope>
    <source>
        <strain evidence="2">Gz</strain>
        <tissue evidence="2">Muscle</tissue>
    </source>
</reference>
<sequence>MSFSENHCLIVHYSHSTTAAGSDDLLDSGLSLPTSCCGIPEAPSAPPPDCDVTCCFQPQASEIPEIPEGGRRLSAARGSNHSSSHTGFTSARQPNKLQ</sequence>
<feature type="compositionally biased region" description="Polar residues" evidence="1">
    <location>
        <begin position="77"/>
        <end position="98"/>
    </location>
</feature>
<name>A0AA88LUZ8_CHASR</name>
<gene>
    <name evidence="2" type="ORF">Q5P01_021856</name>
</gene>
<dbReference type="EMBL" id="JAUPFM010000017">
    <property type="protein sequence ID" value="KAK2824681.1"/>
    <property type="molecule type" value="Genomic_DNA"/>
</dbReference>
<comment type="caution">
    <text evidence="2">The sequence shown here is derived from an EMBL/GenBank/DDBJ whole genome shotgun (WGS) entry which is preliminary data.</text>
</comment>
<proteinExistence type="predicted"/>
<protein>
    <submittedName>
        <fullName evidence="2">Uncharacterized protein</fullName>
    </submittedName>
</protein>
<dbReference type="Proteomes" id="UP001187415">
    <property type="component" value="Unassembled WGS sequence"/>
</dbReference>